<evidence type="ECO:0000256" key="1">
    <source>
        <dbReference type="SAM" id="MobiDB-lite"/>
    </source>
</evidence>
<reference evidence="2" key="1">
    <citation type="submission" date="2021-01" db="EMBL/GenBank/DDBJ databases">
        <authorList>
            <person name="Corre E."/>
            <person name="Pelletier E."/>
            <person name="Niang G."/>
            <person name="Scheremetjew M."/>
            <person name="Finn R."/>
            <person name="Kale V."/>
            <person name="Holt S."/>
            <person name="Cochrane G."/>
            <person name="Meng A."/>
            <person name="Brown T."/>
            <person name="Cohen L."/>
        </authorList>
    </citation>
    <scope>NUCLEOTIDE SEQUENCE</scope>
    <source>
        <strain evidence="2">Isolate 1302-5</strain>
    </source>
</reference>
<feature type="compositionally biased region" description="Basic and acidic residues" evidence="1">
    <location>
        <begin position="20"/>
        <end position="34"/>
    </location>
</feature>
<feature type="compositionally biased region" description="Basic and acidic residues" evidence="1">
    <location>
        <begin position="98"/>
        <end position="113"/>
    </location>
</feature>
<feature type="compositionally biased region" description="Acidic residues" evidence="1">
    <location>
        <begin position="78"/>
        <end position="97"/>
    </location>
</feature>
<proteinExistence type="predicted"/>
<dbReference type="EMBL" id="HBKQ01042368">
    <property type="protein sequence ID" value="CAE2266555.1"/>
    <property type="molecule type" value="Transcribed_RNA"/>
</dbReference>
<dbReference type="AlphaFoldDB" id="A0A6U6HI94"/>
<dbReference type="EMBL" id="HBKQ01042367">
    <property type="protein sequence ID" value="CAE2266552.1"/>
    <property type="molecule type" value="Transcribed_RNA"/>
</dbReference>
<protein>
    <submittedName>
        <fullName evidence="2">Uncharacterized protein</fullName>
    </submittedName>
</protein>
<name>A0A6U6HI94_9STRA</name>
<evidence type="ECO:0000313" key="2">
    <source>
        <dbReference type="EMBL" id="CAE2266552.1"/>
    </source>
</evidence>
<organism evidence="2">
    <name type="scientific">Odontella aurita</name>
    <dbReference type="NCBI Taxonomy" id="265563"/>
    <lineage>
        <taxon>Eukaryota</taxon>
        <taxon>Sar</taxon>
        <taxon>Stramenopiles</taxon>
        <taxon>Ochrophyta</taxon>
        <taxon>Bacillariophyta</taxon>
        <taxon>Mediophyceae</taxon>
        <taxon>Biddulphiophycidae</taxon>
        <taxon>Eupodiscales</taxon>
        <taxon>Odontellaceae</taxon>
        <taxon>Odontella</taxon>
    </lineage>
</organism>
<gene>
    <name evidence="2" type="ORF">OAUR00152_LOCUS29206</name>
    <name evidence="3" type="ORF">OAUR00152_LOCUS29207</name>
</gene>
<sequence length="153" mass="16857">MLPVALLAREMSADAASEAVVRENGDADEKREEDGSVATCVSALQDEDLTNEEAASKNPNGSAERNNDRSDGERTNDEEVLVDSDCDDDDDTDDDQDVTSRDQVRREEERDAKASSANVAHLNDDSTGEILCTVVKFLKGKQFVFYRDPTPQR</sequence>
<feature type="region of interest" description="Disordered" evidence="1">
    <location>
        <begin position="1"/>
        <end position="125"/>
    </location>
</feature>
<feature type="compositionally biased region" description="Basic and acidic residues" evidence="1">
    <location>
        <begin position="65"/>
        <end position="77"/>
    </location>
</feature>
<accession>A0A6U6HI94</accession>
<evidence type="ECO:0000313" key="3">
    <source>
        <dbReference type="EMBL" id="CAE2266555.1"/>
    </source>
</evidence>